<name>A0A813VNY1_9BILA</name>
<reference evidence="4" key="1">
    <citation type="submission" date="2021-02" db="EMBL/GenBank/DDBJ databases">
        <authorList>
            <person name="Nowell W R."/>
        </authorList>
    </citation>
    <scope>NUCLEOTIDE SEQUENCE</scope>
</reference>
<comment type="caution">
    <text evidence="4">The sequence shown here is derived from an EMBL/GenBank/DDBJ whole genome shotgun (WGS) entry which is preliminary data.</text>
</comment>
<keyword evidence="8" id="KW-1185">Reference proteome</keyword>
<evidence type="ECO:0000313" key="4">
    <source>
        <dbReference type="EMBL" id="CAF0842915.1"/>
    </source>
</evidence>
<dbReference type="PRINTS" id="PR00805">
    <property type="entry name" value="ALPHACATENIN"/>
</dbReference>
<evidence type="ECO:0000313" key="6">
    <source>
        <dbReference type="EMBL" id="CAF3630270.1"/>
    </source>
</evidence>
<dbReference type="Proteomes" id="UP000677228">
    <property type="component" value="Unassembled WGS sequence"/>
</dbReference>
<dbReference type="InterPro" id="IPR006077">
    <property type="entry name" value="Vinculin/catenin"/>
</dbReference>
<dbReference type="GO" id="GO:0007266">
    <property type="term" value="P:Rho protein signal transduction"/>
    <property type="evidence" value="ECO:0007669"/>
    <property type="project" value="InterPro"/>
</dbReference>
<dbReference type="GO" id="GO:0045296">
    <property type="term" value="F:cadherin binding"/>
    <property type="evidence" value="ECO:0007669"/>
    <property type="project" value="InterPro"/>
</dbReference>
<evidence type="ECO:0008006" key="9">
    <source>
        <dbReference type="Google" id="ProtNLM"/>
    </source>
</evidence>
<dbReference type="EMBL" id="CAJOBA010005629">
    <property type="protein sequence ID" value="CAF3749641.1"/>
    <property type="molecule type" value="Genomic_DNA"/>
</dbReference>
<dbReference type="AlphaFoldDB" id="A0A813VNY1"/>
<comment type="subcellular location">
    <subcellularLocation>
        <location evidence="1">Cytoplasm</location>
    </subcellularLocation>
</comment>
<keyword evidence="3" id="KW-0963">Cytoplasm</keyword>
<dbReference type="EMBL" id="CAJNOK010005623">
    <property type="protein sequence ID" value="CAF0979004.1"/>
    <property type="molecule type" value="Genomic_DNA"/>
</dbReference>
<comment type="similarity">
    <text evidence="2">Belongs to the vinculin/alpha-catenin family.</text>
</comment>
<proteinExistence type="inferred from homology"/>
<evidence type="ECO:0000313" key="8">
    <source>
        <dbReference type="Proteomes" id="UP000663829"/>
    </source>
</evidence>
<dbReference type="Proteomes" id="UP000681722">
    <property type="component" value="Unassembled WGS sequence"/>
</dbReference>
<organism evidence="4 8">
    <name type="scientific">Didymodactylos carnosus</name>
    <dbReference type="NCBI Taxonomy" id="1234261"/>
    <lineage>
        <taxon>Eukaryota</taxon>
        <taxon>Metazoa</taxon>
        <taxon>Spiralia</taxon>
        <taxon>Gnathifera</taxon>
        <taxon>Rotifera</taxon>
        <taxon>Eurotatoria</taxon>
        <taxon>Bdelloidea</taxon>
        <taxon>Philodinida</taxon>
        <taxon>Philodinidae</taxon>
        <taxon>Didymodactylos</taxon>
    </lineage>
</organism>
<dbReference type="PANTHER" id="PTHR46342">
    <property type="entry name" value="ALPHA-CATULIN"/>
    <property type="match status" value="1"/>
</dbReference>
<evidence type="ECO:0000256" key="2">
    <source>
        <dbReference type="ARBA" id="ARBA00008376"/>
    </source>
</evidence>
<dbReference type="InterPro" id="IPR030045">
    <property type="entry name" value="CTNNAL1"/>
</dbReference>
<dbReference type="SUPFAM" id="SSF47220">
    <property type="entry name" value="alpha-catenin/vinculin-like"/>
    <property type="match status" value="3"/>
</dbReference>
<dbReference type="GO" id="GO:0007155">
    <property type="term" value="P:cell adhesion"/>
    <property type="evidence" value="ECO:0007669"/>
    <property type="project" value="InterPro"/>
</dbReference>
<dbReference type="Gene3D" id="1.20.120.230">
    <property type="entry name" value="Alpha-catenin/vinculin-like"/>
    <property type="match status" value="4"/>
</dbReference>
<evidence type="ECO:0000313" key="5">
    <source>
        <dbReference type="EMBL" id="CAF0979004.1"/>
    </source>
</evidence>
<dbReference type="Proteomes" id="UP000682733">
    <property type="component" value="Unassembled WGS sequence"/>
</dbReference>
<evidence type="ECO:0000313" key="7">
    <source>
        <dbReference type="EMBL" id="CAF3749641.1"/>
    </source>
</evidence>
<accession>A0A813VNY1</accession>
<dbReference type="Pfam" id="PF01044">
    <property type="entry name" value="Vinculin"/>
    <property type="match status" value="2"/>
</dbReference>
<dbReference type="EMBL" id="CAJOBC010000829">
    <property type="protein sequence ID" value="CAF3630270.1"/>
    <property type="molecule type" value="Genomic_DNA"/>
</dbReference>
<protein>
    <recommendedName>
        <fullName evidence="9">Alpha-catulin</fullName>
    </recommendedName>
</protein>
<dbReference type="GO" id="GO:0051015">
    <property type="term" value="F:actin filament binding"/>
    <property type="evidence" value="ECO:0007669"/>
    <property type="project" value="InterPro"/>
</dbReference>
<dbReference type="PANTHER" id="PTHR46342:SF1">
    <property type="entry name" value="ALPHA-CATULIN"/>
    <property type="match status" value="1"/>
</dbReference>
<dbReference type="InterPro" id="IPR001033">
    <property type="entry name" value="Alpha_catenin"/>
</dbReference>
<dbReference type="OrthoDB" id="6376697at2759"/>
<evidence type="ECO:0000256" key="3">
    <source>
        <dbReference type="ARBA" id="ARBA00022490"/>
    </source>
</evidence>
<gene>
    <name evidence="4" type="ORF">GPM918_LOCUS5658</name>
    <name evidence="5" type="ORF">OVA965_LOCUS13485</name>
    <name evidence="6" type="ORF">SRO942_LOCUS5658</name>
    <name evidence="7" type="ORF">TMI583_LOCUS13488</name>
</gene>
<evidence type="ECO:0000256" key="1">
    <source>
        <dbReference type="ARBA" id="ARBA00004496"/>
    </source>
</evidence>
<dbReference type="InterPro" id="IPR036723">
    <property type="entry name" value="Alpha-catenin/vinculin-like_sf"/>
</dbReference>
<dbReference type="GO" id="GO:0005737">
    <property type="term" value="C:cytoplasm"/>
    <property type="evidence" value="ECO:0007669"/>
    <property type="project" value="UniProtKB-SubCell"/>
</dbReference>
<sequence length="799" mass="90690">MTGSTQMASGYKVFVQKPLEIKTKSIESTLVPLVTQISTLVNFKEKPRNATTEKTLNAINRVGEAVHLAVERFVSVGEAIADENSDIKTDLLEACHESRNAGETIQRITCVEYNNYGKPICVTDRQSMVQAARGLLSAVTKVLLLADMVVVKQIINVKKKVVTTLSKLESVPSFSEFVKAFGQYGNQMVELAHLTGDRQNVGNERRRSQLSASRTILEKSTMLILTSSKTYLRHTECIHARKCRELVYTQVRRALDMVQLIVIDSGSTQTNTPTLSLLLAKNEINFVKAMRQFEYAVEMLHVSPSSTSKENLEQLCNNTIDNSQDFTDSPYISHEQREKVLEYHKRLHDELAEVIKYATTDTPLMNRQSDLLSAAISNIQQVARDFRRQLENMAMFRASEFFRTHDEGALLNEIKTYSITGRMDLLQESSDRFREQADIALELSKLLRHISSCDQLQVSSEYHDNMFQNLSDMIICASQSLASHQNSRVPKENLDVLCRFWEQQINDFSVLVKEIQDFISGKGEKTVYLSLPRPGKHGTTARNTFKPTKLDSDEQAKIAKVGLEMKLVTSEVDAETEKWDEPQNEVVKRAKNMSSMAFSMYLFTRGDGTLRTTQDLFTQAYYFVEEGTRLCAIVQEFSNQIPNSIARQDLLAQLEKIPLMCHQLKLRLKTPALGKSSTFAKVDTVIGETRDLMNTVARLVTTCFLCQTKYNMDYRSPLMTRDPVISNHYHHQHPYHPLSTNSRPLLSSSKWHSPYRTQSVERGAGFDTNDETASCKSERALRSSSLQRPVNYLPAFDRI</sequence>
<dbReference type="EMBL" id="CAJNOQ010000829">
    <property type="protein sequence ID" value="CAF0842915.1"/>
    <property type="molecule type" value="Genomic_DNA"/>
</dbReference>
<dbReference type="Proteomes" id="UP000663829">
    <property type="component" value="Unassembled WGS sequence"/>
</dbReference>